<dbReference type="EMBL" id="KB446540">
    <property type="protein sequence ID" value="EME42990.1"/>
    <property type="molecule type" value="Genomic_DNA"/>
</dbReference>
<evidence type="ECO:0000313" key="4">
    <source>
        <dbReference type="EMBL" id="EME42990.1"/>
    </source>
</evidence>
<dbReference type="GO" id="GO:0006508">
    <property type="term" value="P:proteolysis"/>
    <property type="evidence" value="ECO:0007669"/>
    <property type="project" value="InterPro"/>
</dbReference>
<dbReference type="InterPro" id="IPR000177">
    <property type="entry name" value="Apple"/>
</dbReference>
<dbReference type="STRING" id="675120.M2YM64"/>
<sequence>TSAPCDQLGNGSQFNGFKIACNTDAPGSDIGTVSATSFADCIGRCTAFVGCSSFSFVGGNGAGTCYLKNRYVPSASNPSNADSGFISDPSQASRTQTPSAPASAVTSFFSSAAALTTLPVVLLAPTNVAASCQQLGNGSQAGQYTNRCGTDAIGGDFMNIQADSFAGCGPLCDAQPQCIGYAYVGGNGPGTCYLKSTQEPASTNSNVDIAFKPAA</sequence>
<dbReference type="eggNOG" id="ENOG502QQEF">
    <property type="taxonomic scope" value="Eukaryota"/>
</dbReference>
<name>M2YM64_DOTSN</name>
<evidence type="ECO:0000259" key="3">
    <source>
        <dbReference type="PROSITE" id="PS50948"/>
    </source>
</evidence>
<dbReference type="HOGENOM" id="CLU_1286005_0_0_1"/>
<feature type="domain" description="Apple" evidence="3">
    <location>
        <begin position="5"/>
        <end position="90"/>
    </location>
</feature>
<reference evidence="4 5" key="2">
    <citation type="journal article" date="2012" name="PLoS Pathog.">
        <title>Diverse lifestyles and strategies of plant pathogenesis encoded in the genomes of eighteen Dothideomycetes fungi.</title>
        <authorList>
            <person name="Ohm R.A."/>
            <person name="Feau N."/>
            <person name="Henrissat B."/>
            <person name="Schoch C.L."/>
            <person name="Horwitz B.A."/>
            <person name="Barry K.W."/>
            <person name="Condon B.J."/>
            <person name="Copeland A.C."/>
            <person name="Dhillon B."/>
            <person name="Glaser F."/>
            <person name="Hesse C.N."/>
            <person name="Kosti I."/>
            <person name="LaButti K."/>
            <person name="Lindquist E.A."/>
            <person name="Lucas S."/>
            <person name="Salamov A.A."/>
            <person name="Bradshaw R.E."/>
            <person name="Ciuffetti L."/>
            <person name="Hamelin R.C."/>
            <person name="Kema G.H.J."/>
            <person name="Lawrence C."/>
            <person name="Scott J.A."/>
            <person name="Spatafora J.W."/>
            <person name="Turgeon B.G."/>
            <person name="de Wit P.J.G.M."/>
            <person name="Zhong S."/>
            <person name="Goodwin S.B."/>
            <person name="Grigoriev I.V."/>
        </authorList>
    </citation>
    <scope>NUCLEOTIDE SEQUENCE [LARGE SCALE GENOMIC DNA]</scope>
    <source>
        <strain evidence="5">NZE10 / CBS 128990</strain>
    </source>
</reference>
<feature type="non-terminal residue" evidence="4">
    <location>
        <position position="1"/>
    </location>
</feature>
<dbReference type="PROSITE" id="PS50948">
    <property type="entry name" value="PAN"/>
    <property type="match status" value="1"/>
</dbReference>
<organism evidence="4 5">
    <name type="scientific">Dothistroma septosporum (strain NZE10 / CBS 128990)</name>
    <name type="common">Red band needle blight fungus</name>
    <name type="synonym">Mycosphaerella pini</name>
    <dbReference type="NCBI Taxonomy" id="675120"/>
    <lineage>
        <taxon>Eukaryota</taxon>
        <taxon>Fungi</taxon>
        <taxon>Dikarya</taxon>
        <taxon>Ascomycota</taxon>
        <taxon>Pezizomycotina</taxon>
        <taxon>Dothideomycetes</taxon>
        <taxon>Dothideomycetidae</taxon>
        <taxon>Mycosphaerellales</taxon>
        <taxon>Mycosphaerellaceae</taxon>
        <taxon>Dothistroma</taxon>
    </lineage>
</organism>
<feature type="non-terminal residue" evidence="4">
    <location>
        <position position="215"/>
    </location>
</feature>
<dbReference type="Gene3D" id="3.50.4.10">
    <property type="entry name" value="Hepatocyte Growth Factor"/>
    <property type="match status" value="2"/>
</dbReference>
<keyword evidence="2" id="KW-1015">Disulfide bond</keyword>
<dbReference type="OrthoDB" id="160645at2759"/>
<evidence type="ECO:0000256" key="2">
    <source>
        <dbReference type="ARBA" id="ARBA00023157"/>
    </source>
</evidence>
<dbReference type="AlphaFoldDB" id="M2YM64"/>
<dbReference type="SMART" id="SM00223">
    <property type="entry name" value="APPLE"/>
    <property type="match status" value="1"/>
</dbReference>
<keyword evidence="5" id="KW-1185">Reference proteome</keyword>
<evidence type="ECO:0000313" key="5">
    <source>
        <dbReference type="Proteomes" id="UP000016933"/>
    </source>
</evidence>
<gene>
    <name evidence="4" type="ORF">DOTSEDRAFT_106389</name>
</gene>
<protein>
    <recommendedName>
        <fullName evidence="3">Apple domain-containing protein</fullName>
    </recommendedName>
</protein>
<dbReference type="GO" id="GO:0005576">
    <property type="term" value="C:extracellular region"/>
    <property type="evidence" value="ECO:0007669"/>
    <property type="project" value="InterPro"/>
</dbReference>
<dbReference type="Pfam" id="PF14295">
    <property type="entry name" value="PAN_4"/>
    <property type="match status" value="2"/>
</dbReference>
<dbReference type="OMA" id="NCPDNNG"/>
<keyword evidence="1" id="KW-0677">Repeat</keyword>
<evidence type="ECO:0000256" key="1">
    <source>
        <dbReference type="ARBA" id="ARBA00022737"/>
    </source>
</evidence>
<dbReference type="Proteomes" id="UP000016933">
    <property type="component" value="Unassembled WGS sequence"/>
</dbReference>
<dbReference type="InterPro" id="IPR003609">
    <property type="entry name" value="Pan_app"/>
</dbReference>
<accession>M2YM64</accession>
<reference evidence="5" key="1">
    <citation type="journal article" date="2012" name="PLoS Genet.">
        <title>The genomes of the fungal plant pathogens Cladosporium fulvum and Dothistroma septosporum reveal adaptation to different hosts and lifestyles but also signatures of common ancestry.</title>
        <authorList>
            <person name="de Wit P.J.G.M."/>
            <person name="van der Burgt A."/>
            <person name="Oekmen B."/>
            <person name="Stergiopoulos I."/>
            <person name="Abd-Elsalam K.A."/>
            <person name="Aerts A.L."/>
            <person name="Bahkali A.H."/>
            <person name="Beenen H.G."/>
            <person name="Chettri P."/>
            <person name="Cox M.P."/>
            <person name="Datema E."/>
            <person name="de Vries R.P."/>
            <person name="Dhillon B."/>
            <person name="Ganley A.R."/>
            <person name="Griffiths S.A."/>
            <person name="Guo Y."/>
            <person name="Hamelin R.C."/>
            <person name="Henrissat B."/>
            <person name="Kabir M.S."/>
            <person name="Jashni M.K."/>
            <person name="Kema G."/>
            <person name="Klaubauf S."/>
            <person name="Lapidus A."/>
            <person name="Levasseur A."/>
            <person name="Lindquist E."/>
            <person name="Mehrabi R."/>
            <person name="Ohm R.A."/>
            <person name="Owen T.J."/>
            <person name="Salamov A."/>
            <person name="Schwelm A."/>
            <person name="Schijlen E."/>
            <person name="Sun H."/>
            <person name="van den Burg H.A."/>
            <person name="van Ham R.C.H.J."/>
            <person name="Zhang S."/>
            <person name="Goodwin S.B."/>
            <person name="Grigoriev I.V."/>
            <person name="Collemare J."/>
            <person name="Bradshaw R.E."/>
        </authorList>
    </citation>
    <scope>NUCLEOTIDE SEQUENCE [LARGE SCALE GENOMIC DNA]</scope>
    <source>
        <strain evidence="5">NZE10 / CBS 128990</strain>
    </source>
</reference>
<proteinExistence type="predicted"/>